<reference evidence="6 7" key="1">
    <citation type="submission" date="2012-11" db="EMBL/GenBank/DDBJ databases">
        <title>Whole genome sequence of Acidocella aminolytica 101 = DSM 11237.</title>
        <authorList>
            <person name="Azuma Y."/>
            <person name="Higashiura N."/>
            <person name="Hirakawa H."/>
            <person name="Matsushita K."/>
        </authorList>
    </citation>
    <scope>NUCLEOTIDE SEQUENCE [LARGE SCALE GENOMIC DNA]</scope>
    <source>
        <strain evidence="7">101 / DSM 11237</strain>
    </source>
</reference>
<name>A0A0D6PH46_9PROT</name>
<dbReference type="SMART" id="SM00346">
    <property type="entry name" value="HTH_ICLR"/>
    <property type="match status" value="1"/>
</dbReference>
<dbReference type="AlphaFoldDB" id="A0A0D6PH46"/>
<protein>
    <submittedName>
        <fullName evidence="6">Transcriptional regulator</fullName>
    </submittedName>
</protein>
<dbReference type="SUPFAM" id="SSF55781">
    <property type="entry name" value="GAF domain-like"/>
    <property type="match status" value="1"/>
</dbReference>
<dbReference type="GO" id="GO:0003677">
    <property type="term" value="F:DNA binding"/>
    <property type="evidence" value="ECO:0007669"/>
    <property type="project" value="UniProtKB-KW"/>
</dbReference>
<sequence>MSATDKLLSIFALFTTERSEWTVEEAASQLGLAVSTAYRYFKSLSDAGLIVGFAAGRYVLGPAITQLDRQTRLGDPLIRAASPAMRRLAAEIGVPGTFLLCRLYRRQVICVHQETAHTPVLATSYERGRLMPLHRGAASKIILAHLPARIVRTYQDEHLEDIRAVGLGHDWPTLKRQLRLMRNAEVCLTHSELDSGALGLAAAIFGPDGTVIGSLGLVIEERDCGKELQDRLTKQMPLTAAQVTGDLRRIATGPMAQGPS</sequence>
<dbReference type="PANTHER" id="PTHR30136:SF24">
    <property type="entry name" value="HTH-TYPE TRANSCRIPTIONAL REPRESSOR ALLR"/>
    <property type="match status" value="1"/>
</dbReference>
<dbReference type="GO" id="GO:0003700">
    <property type="term" value="F:DNA-binding transcription factor activity"/>
    <property type="evidence" value="ECO:0007669"/>
    <property type="project" value="TreeGrafter"/>
</dbReference>
<evidence type="ECO:0000256" key="2">
    <source>
        <dbReference type="ARBA" id="ARBA00023125"/>
    </source>
</evidence>
<dbReference type="PROSITE" id="PS51078">
    <property type="entry name" value="ICLR_ED"/>
    <property type="match status" value="1"/>
</dbReference>
<dbReference type="EMBL" id="BANC01000050">
    <property type="protein sequence ID" value="GAN80538.1"/>
    <property type="molecule type" value="Genomic_DNA"/>
</dbReference>
<dbReference type="InterPro" id="IPR014757">
    <property type="entry name" value="Tscrpt_reg_IclR_C"/>
</dbReference>
<evidence type="ECO:0000259" key="5">
    <source>
        <dbReference type="PROSITE" id="PS51078"/>
    </source>
</evidence>
<evidence type="ECO:0000313" key="6">
    <source>
        <dbReference type="EMBL" id="GAN80538.1"/>
    </source>
</evidence>
<dbReference type="InterPro" id="IPR029016">
    <property type="entry name" value="GAF-like_dom_sf"/>
</dbReference>
<proteinExistence type="predicted"/>
<evidence type="ECO:0000256" key="3">
    <source>
        <dbReference type="ARBA" id="ARBA00023163"/>
    </source>
</evidence>
<keyword evidence="7" id="KW-1185">Reference proteome</keyword>
<keyword evidence="1" id="KW-0805">Transcription regulation</keyword>
<dbReference type="Proteomes" id="UP000032668">
    <property type="component" value="Unassembled WGS sequence"/>
</dbReference>
<dbReference type="RefSeq" id="WP_052948362.1">
    <property type="nucleotide sequence ID" value="NZ_BANC01000050.1"/>
</dbReference>
<evidence type="ECO:0000256" key="1">
    <source>
        <dbReference type="ARBA" id="ARBA00023015"/>
    </source>
</evidence>
<dbReference type="Pfam" id="PF01614">
    <property type="entry name" value="IclR_C"/>
    <property type="match status" value="1"/>
</dbReference>
<evidence type="ECO:0000259" key="4">
    <source>
        <dbReference type="PROSITE" id="PS51077"/>
    </source>
</evidence>
<dbReference type="PANTHER" id="PTHR30136">
    <property type="entry name" value="HELIX-TURN-HELIX TRANSCRIPTIONAL REGULATOR, ICLR FAMILY"/>
    <property type="match status" value="1"/>
</dbReference>
<organism evidence="6 7">
    <name type="scientific">Acidocella aminolytica 101 = DSM 11237</name>
    <dbReference type="NCBI Taxonomy" id="1120923"/>
    <lineage>
        <taxon>Bacteria</taxon>
        <taxon>Pseudomonadati</taxon>
        <taxon>Pseudomonadota</taxon>
        <taxon>Alphaproteobacteria</taxon>
        <taxon>Acetobacterales</taxon>
        <taxon>Acidocellaceae</taxon>
        <taxon>Acidocella</taxon>
    </lineage>
</organism>
<dbReference type="Gene3D" id="1.10.10.10">
    <property type="entry name" value="Winged helix-like DNA-binding domain superfamily/Winged helix DNA-binding domain"/>
    <property type="match status" value="1"/>
</dbReference>
<keyword evidence="2" id="KW-0238">DNA-binding</keyword>
<feature type="domain" description="IclR-ED" evidence="5">
    <location>
        <begin position="63"/>
        <end position="249"/>
    </location>
</feature>
<feature type="domain" description="HTH iclR-type" evidence="4">
    <location>
        <begin position="1"/>
        <end position="62"/>
    </location>
</feature>
<dbReference type="InterPro" id="IPR036388">
    <property type="entry name" value="WH-like_DNA-bd_sf"/>
</dbReference>
<dbReference type="PROSITE" id="PS51077">
    <property type="entry name" value="HTH_ICLR"/>
    <property type="match status" value="1"/>
</dbReference>
<dbReference type="SUPFAM" id="SSF46785">
    <property type="entry name" value="Winged helix' DNA-binding domain"/>
    <property type="match status" value="1"/>
</dbReference>
<dbReference type="Pfam" id="PF09339">
    <property type="entry name" value="HTH_IclR"/>
    <property type="match status" value="1"/>
</dbReference>
<dbReference type="STRING" id="1120923.SAMN02746095_00028"/>
<gene>
    <name evidence="6" type="ORF">Aam_051_002</name>
</gene>
<dbReference type="GO" id="GO:0045892">
    <property type="term" value="P:negative regulation of DNA-templated transcription"/>
    <property type="evidence" value="ECO:0007669"/>
    <property type="project" value="TreeGrafter"/>
</dbReference>
<dbReference type="InterPro" id="IPR050707">
    <property type="entry name" value="HTH_MetabolicPath_Reg"/>
</dbReference>
<dbReference type="OrthoDB" id="31778at2"/>
<comment type="caution">
    <text evidence="6">The sequence shown here is derived from an EMBL/GenBank/DDBJ whole genome shotgun (WGS) entry which is preliminary data.</text>
</comment>
<dbReference type="InterPro" id="IPR005471">
    <property type="entry name" value="Tscrpt_reg_IclR_N"/>
</dbReference>
<evidence type="ECO:0000313" key="7">
    <source>
        <dbReference type="Proteomes" id="UP000032668"/>
    </source>
</evidence>
<dbReference type="Gene3D" id="3.30.450.40">
    <property type="match status" value="1"/>
</dbReference>
<keyword evidence="3" id="KW-0804">Transcription</keyword>
<accession>A0A0D6PH46</accession>
<dbReference type="InterPro" id="IPR036390">
    <property type="entry name" value="WH_DNA-bd_sf"/>
</dbReference>